<keyword evidence="5" id="KW-0810">Translation regulation</keyword>
<evidence type="ECO:0000256" key="7">
    <source>
        <dbReference type="SAM" id="MobiDB-lite"/>
    </source>
</evidence>
<evidence type="ECO:0000256" key="1">
    <source>
        <dbReference type="ARBA" id="ARBA00004496"/>
    </source>
</evidence>
<comment type="subcellular location">
    <subcellularLocation>
        <location evidence="1">Cytoplasm</location>
    </subcellularLocation>
</comment>
<accession>A0AAN6UTP6</accession>
<dbReference type="GO" id="GO:0006417">
    <property type="term" value="P:regulation of translation"/>
    <property type="evidence" value="ECO:0007669"/>
    <property type="project" value="UniProtKB-KW"/>
</dbReference>
<dbReference type="Gene3D" id="1.25.10.10">
    <property type="entry name" value="Leucine-rich Repeat Variant"/>
    <property type="match status" value="1"/>
</dbReference>
<evidence type="ECO:0000256" key="2">
    <source>
        <dbReference type="ARBA" id="ARBA00011045"/>
    </source>
</evidence>
<reference evidence="9" key="2">
    <citation type="submission" date="2023-05" db="EMBL/GenBank/DDBJ databases">
        <authorList>
            <consortium name="Lawrence Berkeley National Laboratory"/>
            <person name="Steindorff A."/>
            <person name="Hensen N."/>
            <person name="Bonometti L."/>
            <person name="Westerberg I."/>
            <person name="Brannstrom I.O."/>
            <person name="Guillou S."/>
            <person name="Cros-Aarteil S."/>
            <person name="Calhoun S."/>
            <person name="Haridas S."/>
            <person name="Kuo A."/>
            <person name="Mondo S."/>
            <person name="Pangilinan J."/>
            <person name="Riley R."/>
            <person name="Labutti K."/>
            <person name="Andreopoulos B."/>
            <person name="Lipzen A."/>
            <person name="Chen C."/>
            <person name="Yanf M."/>
            <person name="Daum C."/>
            <person name="Ng V."/>
            <person name="Clum A."/>
            <person name="Ohm R."/>
            <person name="Martin F."/>
            <person name="Silar P."/>
            <person name="Natvig D."/>
            <person name="Lalanne C."/>
            <person name="Gautier V."/>
            <person name="Ament-Velasquez S.L."/>
            <person name="Kruys A."/>
            <person name="Hutchinson M.I."/>
            <person name="Powell A.J."/>
            <person name="Barry K."/>
            <person name="Miller A.N."/>
            <person name="Grigoriev I.V."/>
            <person name="Debuchy R."/>
            <person name="Gladieux P."/>
            <person name="Thoren M.H."/>
            <person name="Johannesson H."/>
        </authorList>
    </citation>
    <scope>NUCLEOTIDE SEQUENCE</scope>
    <source>
        <strain evidence="9">CBS 123565</strain>
    </source>
</reference>
<evidence type="ECO:0000259" key="8">
    <source>
        <dbReference type="Pfam" id="PF08609"/>
    </source>
</evidence>
<dbReference type="PANTHER" id="PTHR19316:SF18">
    <property type="entry name" value="HSP70-BINDING PROTEIN 1"/>
    <property type="match status" value="1"/>
</dbReference>
<dbReference type="FunFam" id="1.25.10.10:FF:000434">
    <property type="entry name" value="Hsp70 nucleotide exchange factor fes1"/>
    <property type="match status" value="1"/>
</dbReference>
<evidence type="ECO:0000256" key="5">
    <source>
        <dbReference type="ARBA" id="ARBA00022845"/>
    </source>
</evidence>
<dbReference type="SUPFAM" id="SSF48371">
    <property type="entry name" value="ARM repeat"/>
    <property type="match status" value="1"/>
</dbReference>
<evidence type="ECO:0000313" key="9">
    <source>
        <dbReference type="EMBL" id="KAK4138745.1"/>
    </source>
</evidence>
<comment type="function">
    <text evidence="6">Functions as a nucleotide exchange factor (NEF) for Hsp70 chaperones which accelerates the release of ADP. Required for fully efficient Hsp70-mediated folding of proteins.</text>
</comment>
<dbReference type="Pfam" id="PF08609">
    <property type="entry name" value="Fes1"/>
    <property type="match status" value="1"/>
</dbReference>
<keyword evidence="3" id="KW-0963">Cytoplasm</keyword>
<feature type="compositionally biased region" description="Polar residues" evidence="7">
    <location>
        <begin position="33"/>
        <end position="47"/>
    </location>
</feature>
<feature type="region of interest" description="Disordered" evidence="7">
    <location>
        <begin position="16"/>
        <end position="55"/>
    </location>
</feature>
<name>A0AAN6UTP6_9PEZI</name>
<dbReference type="InterPro" id="IPR050693">
    <property type="entry name" value="Hsp70_NEF-Inhibitors"/>
</dbReference>
<dbReference type="GO" id="GO:0000774">
    <property type="term" value="F:adenyl-nucleotide exchange factor activity"/>
    <property type="evidence" value="ECO:0007669"/>
    <property type="project" value="TreeGrafter"/>
</dbReference>
<dbReference type="AlphaFoldDB" id="A0AAN6UTP6"/>
<evidence type="ECO:0000256" key="3">
    <source>
        <dbReference type="ARBA" id="ARBA00022490"/>
    </source>
</evidence>
<dbReference type="InterPro" id="IPR013918">
    <property type="entry name" value="Nucleotide_exch_fac_Fes1"/>
</dbReference>
<comment type="caution">
    <text evidence="9">The sequence shown here is derived from an EMBL/GenBank/DDBJ whole genome shotgun (WGS) entry which is preliminary data.</text>
</comment>
<keyword evidence="10" id="KW-1185">Reference proteome</keyword>
<dbReference type="Proteomes" id="UP001304895">
    <property type="component" value="Unassembled WGS sequence"/>
</dbReference>
<reference evidence="9" key="1">
    <citation type="journal article" date="2023" name="Mol. Phylogenet. Evol.">
        <title>Genome-scale phylogeny and comparative genomics of the fungal order Sordariales.</title>
        <authorList>
            <person name="Hensen N."/>
            <person name="Bonometti L."/>
            <person name="Westerberg I."/>
            <person name="Brannstrom I.O."/>
            <person name="Guillou S."/>
            <person name="Cros-Aarteil S."/>
            <person name="Calhoun S."/>
            <person name="Haridas S."/>
            <person name="Kuo A."/>
            <person name="Mondo S."/>
            <person name="Pangilinan J."/>
            <person name="Riley R."/>
            <person name="LaButti K."/>
            <person name="Andreopoulos B."/>
            <person name="Lipzen A."/>
            <person name="Chen C."/>
            <person name="Yan M."/>
            <person name="Daum C."/>
            <person name="Ng V."/>
            <person name="Clum A."/>
            <person name="Steindorff A."/>
            <person name="Ohm R.A."/>
            <person name="Martin F."/>
            <person name="Silar P."/>
            <person name="Natvig D.O."/>
            <person name="Lalanne C."/>
            <person name="Gautier V."/>
            <person name="Ament-Velasquez S.L."/>
            <person name="Kruys A."/>
            <person name="Hutchinson M.I."/>
            <person name="Powell A.J."/>
            <person name="Barry K."/>
            <person name="Miller A.N."/>
            <person name="Grigoriev I.V."/>
            <person name="Debuchy R."/>
            <person name="Gladieux P."/>
            <person name="Hiltunen Thoren M."/>
            <person name="Johannesson H."/>
        </authorList>
    </citation>
    <scope>NUCLEOTIDE SEQUENCE</scope>
    <source>
        <strain evidence="9">CBS 123565</strain>
    </source>
</reference>
<dbReference type="InterPro" id="IPR011989">
    <property type="entry name" value="ARM-like"/>
</dbReference>
<feature type="domain" description="Nucleotide exchange factor Fes1" evidence="8">
    <location>
        <begin position="5"/>
        <end position="109"/>
    </location>
</feature>
<proteinExistence type="inferred from homology"/>
<gene>
    <name evidence="9" type="ORF">BT67DRAFT_431271</name>
</gene>
<sequence length="238" mass="24904">MDKNLNSLLKWSIEHTAPSTGATGPTGVTTHPSDNAAQSTTTAAPSGSNPPPGLDREVLAALMGGPSDADLMRAAIEVIQDPATTLDNKLIAFDNFEQLIESLDNANNLAPLALWAPLIALLAHPSEAELRRYAAWCVGTAVQNNVKSQTQLLAHGGVVPLVGLAVDAGEDKSVRRKAVYALSSAVRNYQPALDAALEELSKKGADGHGKGGKVDAEDMDAVDGVIGWLRERVNGEKA</sequence>
<evidence type="ECO:0000313" key="10">
    <source>
        <dbReference type="Proteomes" id="UP001304895"/>
    </source>
</evidence>
<feature type="compositionally biased region" description="Low complexity" evidence="7">
    <location>
        <begin position="16"/>
        <end position="32"/>
    </location>
</feature>
<dbReference type="PANTHER" id="PTHR19316">
    <property type="entry name" value="PROTEIN FOLDING REGULATOR"/>
    <property type="match status" value="1"/>
</dbReference>
<comment type="similarity">
    <text evidence="2">Belongs to the FES1 family.</text>
</comment>
<keyword evidence="4" id="KW-0677">Repeat</keyword>
<evidence type="ECO:0000256" key="6">
    <source>
        <dbReference type="ARBA" id="ARBA00024912"/>
    </source>
</evidence>
<dbReference type="EMBL" id="MU853401">
    <property type="protein sequence ID" value="KAK4138745.1"/>
    <property type="molecule type" value="Genomic_DNA"/>
</dbReference>
<dbReference type="InterPro" id="IPR016024">
    <property type="entry name" value="ARM-type_fold"/>
</dbReference>
<dbReference type="GO" id="GO:0005783">
    <property type="term" value="C:endoplasmic reticulum"/>
    <property type="evidence" value="ECO:0007669"/>
    <property type="project" value="TreeGrafter"/>
</dbReference>
<organism evidence="9 10">
    <name type="scientific">Trichocladium antarcticum</name>
    <dbReference type="NCBI Taxonomy" id="1450529"/>
    <lineage>
        <taxon>Eukaryota</taxon>
        <taxon>Fungi</taxon>
        <taxon>Dikarya</taxon>
        <taxon>Ascomycota</taxon>
        <taxon>Pezizomycotina</taxon>
        <taxon>Sordariomycetes</taxon>
        <taxon>Sordariomycetidae</taxon>
        <taxon>Sordariales</taxon>
        <taxon>Chaetomiaceae</taxon>
        <taxon>Trichocladium</taxon>
    </lineage>
</organism>
<protein>
    <submittedName>
        <fullName evidence="9">Fes1-domain-containing protein</fullName>
    </submittedName>
</protein>
<evidence type="ECO:0000256" key="4">
    <source>
        <dbReference type="ARBA" id="ARBA00022737"/>
    </source>
</evidence>